<accession>A0A897N5E2</accession>
<evidence type="ECO:0000256" key="5">
    <source>
        <dbReference type="SAM" id="Phobius"/>
    </source>
</evidence>
<dbReference type="Proteomes" id="UP000662973">
    <property type="component" value="Chromosome"/>
</dbReference>
<keyword evidence="4 5" id="KW-0472">Membrane</keyword>
<feature type="transmembrane region" description="Helical" evidence="5">
    <location>
        <begin position="284"/>
        <end position="305"/>
    </location>
</feature>
<evidence type="ECO:0000256" key="4">
    <source>
        <dbReference type="ARBA" id="ARBA00023136"/>
    </source>
</evidence>
<feature type="transmembrane region" description="Helical" evidence="5">
    <location>
        <begin position="317"/>
        <end position="341"/>
    </location>
</feature>
<dbReference type="GO" id="GO:0004252">
    <property type="term" value="F:serine-type endopeptidase activity"/>
    <property type="evidence" value="ECO:0007669"/>
    <property type="project" value="InterPro"/>
</dbReference>
<feature type="transmembrane region" description="Helical" evidence="5">
    <location>
        <begin position="167"/>
        <end position="183"/>
    </location>
</feature>
<evidence type="ECO:0000259" key="6">
    <source>
        <dbReference type="Pfam" id="PF01694"/>
    </source>
</evidence>
<evidence type="ECO:0000256" key="1">
    <source>
        <dbReference type="ARBA" id="ARBA00004141"/>
    </source>
</evidence>
<feature type="transmembrane region" description="Helical" evidence="5">
    <location>
        <begin position="259"/>
        <end position="278"/>
    </location>
</feature>
<gene>
    <name evidence="7" type="primary">glpG</name>
    <name evidence="7" type="ORF">HSR122_0056</name>
</gene>
<dbReference type="GeneID" id="68850745"/>
<dbReference type="Gene3D" id="1.20.1540.10">
    <property type="entry name" value="Rhomboid-like"/>
    <property type="match status" value="1"/>
</dbReference>
<protein>
    <submittedName>
        <fullName evidence="7">Membrane associated serine protease</fullName>
    </submittedName>
</protein>
<keyword evidence="7" id="KW-0645">Protease</keyword>
<name>A0A897N5E2_9EURY</name>
<feature type="transmembrane region" description="Helical" evidence="5">
    <location>
        <begin position="188"/>
        <end position="205"/>
    </location>
</feature>
<keyword evidence="2 5" id="KW-0812">Transmembrane</keyword>
<dbReference type="GO" id="GO:0016020">
    <property type="term" value="C:membrane"/>
    <property type="evidence" value="ECO:0007669"/>
    <property type="project" value="UniProtKB-SubCell"/>
</dbReference>
<keyword evidence="7" id="KW-0378">Hydrolase</keyword>
<feature type="transmembrane region" description="Helical" evidence="5">
    <location>
        <begin position="70"/>
        <end position="92"/>
    </location>
</feature>
<keyword evidence="3 5" id="KW-1133">Transmembrane helix</keyword>
<dbReference type="RefSeq" id="WP_229110661.1">
    <property type="nucleotide sequence ID" value="NZ_CP064788.1"/>
</dbReference>
<feature type="transmembrane region" description="Helical" evidence="5">
    <location>
        <begin position="225"/>
        <end position="247"/>
    </location>
</feature>
<dbReference type="EMBL" id="CP064788">
    <property type="protein sequence ID" value="QSG07478.1"/>
    <property type="molecule type" value="Genomic_DNA"/>
</dbReference>
<feature type="transmembrane region" description="Helical" evidence="5">
    <location>
        <begin position="37"/>
        <end position="58"/>
    </location>
</feature>
<reference evidence="7 8" key="1">
    <citation type="submission" date="2020-11" db="EMBL/GenBank/DDBJ databases">
        <title>Carbohydrate-dependent, anaerobic sulfur respiration: A novel catabolism in halophilic archaea.</title>
        <authorList>
            <person name="Sorokin D.Y."/>
            <person name="Messina E."/>
            <person name="Smedile F."/>
            <person name="La Cono V."/>
            <person name="Hallsworth J.E."/>
            <person name="Yakimov M.M."/>
        </authorList>
    </citation>
    <scope>NUCLEOTIDE SEQUENCE [LARGE SCALE GENOMIC DNA]</scope>
    <source>
        <strain evidence="7 8">HSR12-2</strain>
    </source>
</reference>
<feature type="transmembrane region" description="Helical" evidence="5">
    <location>
        <begin position="353"/>
        <end position="376"/>
    </location>
</feature>
<dbReference type="InterPro" id="IPR035952">
    <property type="entry name" value="Rhomboid-like_sf"/>
</dbReference>
<evidence type="ECO:0000256" key="2">
    <source>
        <dbReference type="ARBA" id="ARBA00022692"/>
    </source>
</evidence>
<organism evidence="7 8">
    <name type="scientific">Halapricum desulfuricans</name>
    <dbReference type="NCBI Taxonomy" id="2841257"/>
    <lineage>
        <taxon>Archaea</taxon>
        <taxon>Methanobacteriati</taxon>
        <taxon>Methanobacteriota</taxon>
        <taxon>Stenosarchaea group</taxon>
        <taxon>Halobacteria</taxon>
        <taxon>Halobacteriales</taxon>
        <taxon>Haloarculaceae</taxon>
        <taxon>Halapricum</taxon>
    </lineage>
</organism>
<feature type="domain" description="Peptidase S54 rhomboid" evidence="6">
    <location>
        <begin position="150"/>
        <end position="248"/>
    </location>
</feature>
<dbReference type="SUPFAM" id="SSF144091">
    <property type="entry name" value="Rhomboid-like"/>
    <property type="match status" value="1"/>
</dbReference>
<evidence type="ECO:0000313" key="7">
    <source>
        <dbReference type="EMBL" id="QSG07478.1"/>
    </source>
</evidence>
<dbReference type="KEGG" id="hds:HSR122_0056"/>
<sequence length="611" mass="63635">MVSLAVAALLVTLSVAAGAVLYYGGWERWRALTADRLVYGLPWGTLIAVALVTAFYLLAQNGLTDWGDPLTLPFVSWSYFYPLGVLTSGFAHGSPAHLVSNMTGTLAFGLVAEYAWGHYPPARRDRDSLLAGDGGWRSRPRVRIALVPAAMFGVALLTGVFSMGPGLGFSGAVFAVAGFAVVAKPRAAIGAVVGSSALDVLYQAVVNPVVTGSISAGGPSPPSWASIAFQAHMLGFAVGAVAAIALLRSRRQWLPPARLFLGTAGFGLALSLWLLVFPGEDVFYLYRAVGVIVVAVLAGLVTVAVSGSDRSIPRLLAVGWLVVLALPFALLAGVLAFSLVVSVSGLVPEVGGIAPFMALLVLAVVVLAVPAVPTALRGQDTRWSSHRNVALLGLGTVGLLLVVPGLLYGPITVDADSVTDTGEVRVGDYLVTYEEDATPGQTLLLLDVENATETTQDGLIVASESRSIWTVTERAESLAFDGEASVNVGGLGWRETVRADRTGWDVTGNESAYAVDLTVDGETTRSFATDPVQADVTIDGHRIGVVPTDDGFEVRVTRDDATVGTAAIPETNETATVGPLTVRTEADDGSTAVVVASDGTSVTVAERETYE</sequence>
<evidence type="ECO:0000256" key="3">
    <source>
        <dbReference type="ARBA" id="ARBA00022989"/>
    </source>
</evidence>
<dbReference type="Pfam" id="PF01694">
    <property type="entry name" value="Rhomboid"/>
    <property type="match status" value="1"/>
</dbReference>
<dbReference type="AlphaFoldDB" id="A0A897N5E2"/>
<feature type="transmembrane region" description="Helical" evidence="5">
    <location>
        <begin position="144"/>
        <end position="161"/>
    </location>
</feature>
<evidence type="ECO:0000313" key="8">
    <source>
        <dbReference type="Proteomes" id="UP000662973"/>
    </source>
</evidence>
<keyword evidence="8" id="KW-1185">Reference proteome</keyword>
<dbReference type="InterPro" id="IPR022764">
    <property type="entry name" value="Peptidase_S54_rhomboid_dom"/>
</dbReference>
<comment type="subcellular location">
    <subcellularLocation>
        <location evidence="1">Membrane</location>
        <topology evidence="1">Multi-pass membrane protein</topology>
    </subcellularLocation>
</comment>
<dbReference type="GO" id="GO:0006508">
    <property type="term" value="P:proteolysis"/>
    <property type="evidence" value="ECO:0007669"/>
    <property type="project" value="UniProtKB-KW"/>
</dbReference>
<proteinExistence type="predicted"/>
<feature type="transmembrane region" description="Helical" evidence="5">
    <location>
        <begin position="388"/>
        <end position="408"/>
    </location>
</feature>